<dbReference type="EMBL" id="UYWY01005652">
    <property type="protein sequence ID" value="VDM29617.1"/>
    <property type="molecule type" value="Genomic_DNA"/>
</dbReference>
<reference evidence="2" key="1">
    <citation type="submission" date="2018-11" db="EMBL/GenBank/DDBJ databases">
        <authorList>
            <consortium name="Pathogen Informatics"/>
        </authorList>
    </citation>
    <scope>NUCLEOTIDE SEQUENCE [LARGE SCALE GENOMIC DNA]</scope>
</reference>
<name>A0A3P7FN00_TOXCA</name>
<dbReference type="SUPFAM" id="SSF53098">
    <property type="entry name" value="Ribonuclease H-like"/>
    <property type="match status" value="1"/>
</dbReference>
<dbReference type="AlphaFoldDB" id="A0A3P7FN00"/>
<dbReference type="GO" id="GO:0046983">
    <property type="term" value="F:protein dimerization activity"/>
    <property type="evidence" value="ECO:0007669"/>
    <property type="project" value="InterPro"/>
</dbReference>
<dbReference type="InterPro" id="IPR012337">
    <property type="entry name" value="RNaseH-like_sf"/>
</dbReference>
<proteinExistence type="predicted"/>
<gene>
    <name evidence="2" type="ORF">TCNE_LOCUS3900</name>
</gene>
<feature type="domain" description="HAT C-terminal dimerisation" evidence="1">
    <location>
        <begin position="3"/>
        <end position="47"/>
    </location>
</feature>
<organism evidence="2">
    <name type="scientific">Toxocara canis</name>
    <name type="common">Canine roundworm</name>
    <dbReference type="NCBI Taxonomy" id="6265"/>
    <lineage>
        <taxon>Eukaryota</taxon>
        <taxon>Metazoa</taxon>
        <taxon>Ecdysozoa</taxon>
        <taxon>Nematoda</taxon>
        <taxon>Chromadorea</taxon>
        <taxon>Rhabditida</taxon>
        <taxon>Spirurina</taxon>
        <taxon>Ascaridomorpha</taxon>
        <taxon>Ascaridoidea</taxon>
        <taxon>Toxocaridae</taxon>
        <taxon>Toxocara</taxon>
    </lineage>
</organism>
<dbReference type="InterPro" id="IPR008906">
    <property type="entry name" value="HATC_C_dom"/>
</dbReference>
<evidence type="ECO:0000313" key="2">
    <source>
        <dbReference type="EMBL" id="VDM29617.1"/>
    </source>
</evidence>
<accession>A0A3P7FN00</accession>
<evidence type="ECO:0000259" key="1">
    <source>
        <dbReference type="Pfam" id="PF05699"/>
    </source>
</evidence>
<sequence>MKAMALRVLSTPASSTPVERVFSQAGIITGGRRLRMEQVLLEKKLFLYMNRAMWSSIHC</sequence>
<protein>
    <recommendedName>
        <fullName evidence="1">HAT C-terminal dimerisation domain-containing protein</fullName>
    </recommendedName>
</protein>
<dbReference type="Pfam" id="PF05699">
    <property type="entry name" value="Dimer_Tnp_hAT"/>
    <property type="match status" value="1"/>
</dbReference>